<dbReference type="InterPro" id="IPR011990">
    <property type="entry name" value="TPR-like_helical_dom_sf"/>
</dbReference>
<keyword evidence="1" id="KW-0802">TPR repeat</keyword>
<evidence type="ECO:0000313" key="3">
    <source>
        <dbReference type="EMBL" id="XBH17037.1"/>
    </source>
</evidence>
<gene>
    <name evidence="3" type="ORF">P8935_20995</name>
</gene>
<accession>A0AAU7DI85</accession>
<name>A0AAU7DI85_9BACT</name>
<dbReference type="InterPro" id="IPR019734">
    <property type="entry name" value="TPR_rpt"/>
</dbReference>
<dbReference type="SMART" id="SM00028">
    <property type="entry name" value="TPR"/>
    <property type="match status" value="8"/>
</dbReference>
<dbReference type="PANTHER" id="PTHR12558:SF13">
    <property type="entry name" value="CELL DIVISION CYCLE PROTEIN 27 HOMOLOG"/>
    <property type="match status" value="1"/>
</dbReference>
<dbReference type="PROSITE" id="PS50005">
    <property type="entry name" value="TPR"/>
    <property type="match status" value="5"/>
</dbReference>
<feature type="repeat" description="TPR" evidence="1">
    <location>
        <begin position="197"/>
        <end position="230"/>
    </location>
</feature>
<dbReference type="SUPFAM" id="SSF48452">
    <property type="entry name" value="TPR-like"/>
    <property type="match status" value="2"/>
</dbReference>
<feature type="chain" id="PRO_5043548869" evidence="2">
    <location>
        <begin position="27"/>
        <end position="393"/>
    </location>
</feature>
<reference evidence="3" key="1">
    <citation type="submission" date="2023-03" db="EMBL/GenBank/DDBJ databases">
        <title>Edaphobacter sp.</title>
        <authorList>
            <person name="Huber K.J."/>
            <person name="Papendorf J."/>
            <person name="Pilke C."/>
            <person name="Bunk B."/>
            <person name="Sproeer C."/>
            <person name="Pester M."/>
        </authorList>
    </citation>
    <scope>NUCLEOTIDE SEQUENCE</scope>
    <source>
        <strain evidence="3">DSM 110680</strain>
    </source>
</reference>
<dbReference type="Pfam" id="PF14559">
    <property type="entry name" value="TPR_19"/>
    <property type="match status" value="3"/>
</dbReference>
<feature type="repeat" description="TPR" evidence="1">
    <location>
        <begin position="95"/>
        <end position="128"/>
    </location>
</feature>
<dbReference type="EMBL" id="CP121196">
    <property type="protein sequence ID" value="XBH17037.1"/>
    <property type="molecule type" value="Genomic_DNA"/>
</dbReference>
<feature type="repeat" description="TPR" evidence="1">
    <location>
        <begin position="61"/>
        <end position="94"/>
    </location>
</feature>
<dbReference type="Gene3D" id="1.25.40.10">
    <property type="entry name" value="Tetratricopeptide repeat domain"/>
    <property type="match status" value="3"/>
</dbReference>
<protein>
    <submittedName>
        <fullName evidence="3">Tetratricopeptide repeat protein</fullName>
    </submittedName>
</protein>
<evidence type="ECO:0000256" key="2">
    <source>
        <dbReference type="SAM" id="SignalP"/>
    </source>
</evidence>
<sequence>MKSIHIQHGFFATAMAIAAITTTALAQTNPGQVAFSLEREGKLAEAETAWSALAKQYPTNPEPLAHMGLIESKQEHYAEAIKFYKRAMVLNPSMPGLRLNLGIALFKAGDYRGAITYLDPLLKAQPTDQRLTLLIGMSHYGLEDFANASPLLQEASKNDPENLTLLLTLAHSCLLAHRYPCVVDAYHRLIALNAESAEADMLVGEALDEMKDPEGALREFRSAIAVGPKEPNVHFGLGYLLWKKGQYPEAAQEFQAEIANDPHHVQAMLYLADARMQMNQMDEARLLLEKIEKTDPDIAMQHVDLGIVYADEDRKQDAKAEFETAVKLAPKNVNAHYRLARLYRSMGMTSQAKVEFDKASGLNKAEDDRLLKIMSTIPGGKDASGVQKPAVQK</sequence>
<feature type="repeat" description="TPR" evidence="1">
    <location>
        <begin position="231"/>
        <end position="264"/>
    </location>
</feature>
<proteinExistence type="predicted"/>
<keyword evidence="2" id="KW-0732">Signal</keyword>
<dbReference type="RefSeq" id="WP_348262269.1">
    <property type="nucleotide sequence ID" value="NZ_CP121196.1"/>
</dbReference>
<organism evidence="3">
    <name type="scientific">Telmatobacter sp. DSM 110680</name>
    <dbReference type="NCBI Taxonomy" id="3036704"/>
    <lineage>
        <taxon>Bacteria</taxon>
        <taxon>Pseudomonadati</taxon>
        <taxon>Acidobacteriota</taxon>
        <taxon>Terriglobia</taxon>
        <taxon>Terriglobales</taxon>
        <taxon>Acidobacteriaceae</taxon>
        <taxon>Telmatobacter</taxon>
    </lineage>
</organism>
<dbReference type="AlphaFoldDB" id="A0AAU7DI85"/>
<feature type="repeat" description="TPR" evidence="1">
    <location>
        <begin position="299"/>
        <end position="332"/>
    </location>
</feature>
<evidence type="ECO:0000256" key="1">
    <source>
        <dbReference type="PROSITE-ProRule" id="PRU00339"/>
    </source>
</evidence>
<dbReference type="PANTHER" id="PTHR12558">
    <property type="entry name" value="CELL DIVISION CYCLE 16,23,27"/>
    <property type="match status" value="1"/>
</dbReference>
<feature type="signal peptide" evidence="2">
    <location>
        <begin position="1"/>
        <end position="26"/>
    </location>
</feature>